<protein>
    <submittedName>
        <fullName evidence="1">Bacteriophage protein</fullName>
    </submittedName>
</protein>
<keyword evidence="2" id="KW-1185">Reference proteome</keyword>
<proteinExistence type="predicted"/>
<accession>D6SR99</accession>
<dbReference type="Proteomes" id="UP000005496">
    <property type="component" value="Unassembled WGS sequence"/>
</dbReference>
<reference evidence="1" key="1">
    <citation type="submission" date="2010-05" db="EMBL/GenBank/DDBJ databases">
        <title>The draft genome of Desulfonatronospira thiodismutans ASO3-1.</title>
        <authorList>
            <consortium name="US DOE Joint Genome Institute (JGI-PGF)"/>
            <person name="Lucas S."/>
            <person name="Copeland A."/>
            <person name="Lapidus A."/>
            <person name="Cheng J.-F."/>
            <person name="Bruce D."/>
            <person name="Goodwin L."/>
            <person name="Pitluck S."/>
            <person name="Chertkov O."/>
            <person name="Brettin T."/>
            <person name="Detter J.C."/>
            <person name="Han C."/>
            <person name="Land M.L."/>
            <person name="Hauser L."/>
            <person name="Kyrpides N."/>
            <person name="Mikhailova N."/>
            <person name="Muyzer G."/>
            <person name="Woyke T."/>
        </authorList>
    </citation>
    <scope>NUCLEOTIDE SEQUENCE [LARGE SCALE GENOMIC DNA]</scope>
    <source>
        <strain evidence="1">ASO3-1</strain>
    </source>
</reference>
<comment type="caution">
    <text evidence="1">The sequence shown here is derived from an EMBL/GenBank/DDBJ whole genome shotgun (WGS) entry which is preliminary data.</text>
</comment>
<dbReference type="EMBL" id="ACJN02000003">
    <property type="protein sequence ID" value="EFI33215.1"/>
    <property type="molecule type" value="Genomic_DNA"/>
</dbReference>
<sequence>MKEPATLQEKWDALPEWVRKLVGKYKYEWEDLPDEARQAFSSEEGQAKIERAFSEYSKDVHGEFR</sequence>
<dbReference type="RefSeq" id="WP_008870573.1">
    <property type="nucleotide sequence ID" value="NZ_ACJN02000003.1"/>
</dbReference>
<evidence type="ECO:0000313" key="1">
    <source>
        <dbReference type="EMBL" id="EFI33215.1"/>
    </source>
</evidence>
<evidence type="ECO:0000313" key="2">
    <source>
        <dbReference type="Proteomes" id="UP000005496"/>
    </source>
</evidence>
<organism evidence="1 2">
    <name type="scientific">Desulfonatronospira thiodismutans ASO3-1</name>
    <dbReference type="NCBI Taxonomy" id="555779"/>
    <lineage>
        <taxon>Bacteria</taxon>
        <taxon>Pseudomonadati</taxon>
        <taxon>Thermodesulfobacteriota</taxon>
        <taxon>Desulfovibrionia</taxon>
        <taxon>Desulfovibrionales</taxon>
        <taxon>Desulfonatronovibrionaceae</taxon>
        <taxon>Desulfonatronospira</taxon>
    </lineage>
</organism>
<name>D6SR99_9BACT</name>
<gene>
    <name evidence="1" type="ORF">Dthio_PD0541</name>
</gene>
<dbReference type="AlphaFoldDB" id="D6SR99"/>